<dbReference type="Gene3D" id="1.20.1060.10">
    <property type="entry name" value="Taq DNA Polymerase, Chain T, domain 4"/>
    <property type="match status" value="1"/>
</dbReference>
<name>A0AAE7VMB3_9CAUD</name>
<keyword evidence="1" id="KW-0235">DNA replication</keyword>
<dbReference type="GO" id="GO:0006261">
    <property type="term" value="P:DNA-templated DNA replication"/>
    <property type="evidence" value="ECO:0007669"/>
    <property type="project" value="InterPro"/>
</dbReference>
<dbReference type="Gene3D" id="3.30.420.10">
    <property type="entry name" value="Ribonuclease H-like superfamily/Ribonuclease H"/>
    <property type="match status" value="1"/>
</dbReference>
<organism evidence="4 5">
    <name type="scientific">Rhizobium phage RHEph16</name>
    <dbReference type="NCBI Taxonomy" id="2836132"/>
    <lineage>
        <taxon>Viruses</taxon>
        <taxon>Duplodnaviria</taxon>
        <taxon>Heunggongvirae</taxon>
        <taxon>Uroviricota</taxon>
        <taxon>Caudoviricetes</taxon>
        <taxon>Schitoviridae</taxon>
        <taxon>Demetervirinae</taxon>
        <taxon>Acanvirus</taxon>
        <taxon>Acanvirus Rheph16</taxon>
    </lineage>
</organism>
<dbReference type="SMART" id="SM00482">
    <property type="entry name" value="POLAc"/>
    <property type="match status" value="1"/>
</dbReference>
<dbReference type="InterPro" id="IPR002298">
    <property type="entry name" value="DNA_polymerase_A"/>
</dbReference>
<dbReference type="GO" id="GO:0003677">
    <property type="term" value="F:DNA binding"/>
    <property type="evidence" value="ECO:0007669"/>
    <property type="project" value="InterPro"/>
</dbReference>
<dbReference type="Gene3D" id="1.10.150.20">
    <property type="entry name" value="5' to 3' exonuclease, C-terminal subdomain"/>
    <property type="match status" value="1"/>
</dbReference>
<dbReference type="Gene3D" id="3.30.70.370">
    <property type="match status" value="1"/>
</dbReference>
<dbReference type="Proteomes" id="UP000828420">
    <property type="component" value="Segment"/>
</dbReference>
<keyword evidence="4" id="KW-0808">Transferase</keyword>
<proteinExistence type="predicted"/>
<sequence>MKYHTWNQGGGGYPICLLVQEIRDDELQRAYLDPFNLNPDGVLVIEQHRNPEVKKTSQKEIKAWIQEELKEVLTEQQVKYLVVDQAEYFKVLTKQSNAEPWFGYVMDSIYGDFKVIYVPSFRSIFYDPDKRKAQIKLGFDALISHALGQYEEPGTGIIGHARYPKYVQEIQEFLDYLLTNYTILTADIEGFGLKHYDSGIGTIAFAWNEREGGSFPIDLLEEGSGEARHILRDFFIKFRAKGGKLIWHHISFDVYVLIYQLFMDDLLDTEGLLRGMDILLHNWDDTKLITYLATNSCAGNDLGLKAQAQEYAGNYAVEEIKDITKIPLPDLLQYNLVDALSTWYVYNKHYQTMVNDQQLEIYETIFKPAIKDIVQMQLTGLPVNMKRVYEVKAILESDEAKAITKIRSHPVVSQYIAVRNERWVIERNAKLKKKQVTLADANETFNPGSNDQLAEVLYDLLGLPVLERTNSGAPGTGQDVIKKLRAYTEDPTTLSFLEGLIEYAEVSILLSTFIPAFEKARQGPDGWHYLFGNFNLGGTVSGRLSSNGPNLQNLPATGSRYAKLIKTIFSAPRGWLFVGLDFASLEDRISALTTKDPQKLKVYTDGYDGHCLRAHAYFGDRMPDIDPSSVESINSIKDKYPAERQDSKVPTFSLTYAGTYITIMASCGFTRELAQQIERNYHVLYAHSDKWVADKLDAASRDGYVTVAFGLRVRTPLLAQVIRGVKGTPHEANAEGRTAGNALGQSWCLLNSRAGSEFMGKVRNSEYRLDIKPCAQIHDANYLLIRDNLDVLMYTNEHLVKAAEWQDHPDIRHPDVGLGGEVSIFYPDWSKEIVIPNGATKEIIEQKISKHMEKLAA</sequence>
<evidence type="ECO:0000256" key="2">
    <source>
        <dbReference type="ARBA" id="ARBA00023109"/>
    </source>
</evidence>
<dbReference type="PANTHER" id="PTHR10133:SF27">
    <property type="entry name" value="DNA POLYMERASE NU"/>
    <property type="match status" value="1"/>
</dbReference>
<dbReference type="EMBL" id="MW980066">
    <property type="protein sequence ID" value="QXV74367.1"/>
    <property type="molecule type" value="Genomic_DNA"/>
</dbReference>
<keyword evidence="2" id="KW-1194">Viral DNA replication</keyword>
<evidence type="ECO:0000313" key="5">
    <source>
        <dbReference type="Proteomes" id="UP000828420"/>
    </source>
</evidence>
<dbReference type="InterPro" id="IPR012337">
    <property type="entry name" value="RNaseH-like_sf"/>
</dbReference>
<dbReference type="GeneID" id="77934314"/>
<dbReference type="GO" id="GO:0003887">
    <property type="term" value="F:DNA-directed DNA polymerase activity"/>
    <property type="evidence" value="ECO:0007669"/>
    <property type="project" value="UniProtKB-EC"/>
</dbReference>
<evidence type="ECO:0000256" key="1">
    <source>
        <dbReference type="ARBA" id="ARBA00022705"/>
    </source>
</evidence>
<dbReference type="EC" id="2.7.7.7" evidence="4"/>
<evidence type="ECO:0000259" key="3">
    <source>
        <dbReference type="SMART" id="SM00482"/>
    </source>
</evidence>
<dbReference type="InterPro" id="IPR036397">
    <property type="entry name" value="RNaseH_sf"/>
</dbReference>
<keyword evidence="5" id="KW-1185">Reference proteome</keyword>
<protein>
    <submittedName>
        <fullName evidence="4">DNA polymerase I protein</fullName>
        <ecNumber evidence="4">2.7.7.7</ecNumber>
    </submittedName>
</protein>
<dbReference type="SUPFAM" id="SSF53098">
    <property type="entry name" value="Ribonuclease H-like"/>
    <property type="match status" value="1"/>
</dbReference>
<dbReference type="RefSeq" id="YP_010658368.1">
    <property type="nucleotide sequence ID" value="NC_070856.1"/>
</dbReference>
<evidence type="ECO:0000313" key="4">
    <source>
        <dbReference type="EMBL" id="QXV74367.1"/>
    </source>
</evidence>
<dbReference type="GO" id="GO:0039693">
    <property type="term" value="P:viral DNA genome replication"/>
    <property type="evidence" value="ECO:0007669"/>
    <property type="project" value="UniProtKB-KW"/>
</dbReference>
<dbReference type="InterPro" id="IPR043502">
    <property type="entry name" value="DNA/RNA_pol_sf"/>
</dbReference>
<dbReference type="InterPro" id="IPR001098">
    <property type="entry name" value="DNA-dir_DNA_pol_A_palm_dom"/>
</dbReference>
<dbReference type="SUPFAM" id="SSF56672">
    <property type="entry name" value="DNA/RNA polymerases"/>
    <property type="match status" value="1"/>
</dbReference>
<dbReference type="KEGG" id="vg:77934314"/>
<keyword evidence="4" id="KW-0548">Nucleotidyltransferase</keyword>
<reference evidence="4 5" key="1">
    <citation type="submission" date="2021-04" db="EMBL/GenBank/DDBJ databases">
        <title>The Hidden Diversity of Double-Stranded DNA Phages in the Symbiotic Bacterium Rhizobium.</title>
        <authorList>
            <person name="Santamaria R.I."/>
            <person name="Bustos P."/>
            <person name="Cauwenberghe J.V."/>
            <person name="Gonzalez V."/>
        </authorList>
    </citation>
    <scope>NUCLEOTIDE SEQUENCE [LARGE SCALE GENOMIC DNA]</scope>
</reference>
<dbReference type="GO" id="GO:0006302">
    <property type="term" value="P:double-strand break repair"/>
    <property type="evidence" value="ECO:0007669"/>
    <property type="project" value="TreeGrafter"/>
</dbReference>
<accession>A0AAE7VMB3</accession>
<dbReference type="PRINTS" id="PR00868">
    <property type="entry name" value="DNAPOLI"/>
</dbReference>
<feature type="domain" description="DNA-directed DNA polymerase family A palm" evidence="3">
    <location>
        <begin position="562"/>
        <end position="789"/>
    </location>
</feature>
<dbReference type="Pfam" id="PF00476">
    <property type="entry name" value="DNA_pol_A"/>
    <property type="match status" value="1"/>
</dbReference>
<dbReference type="PANTHER" id="PTHR10133">
    <property type="entry name" value="DNA POLYMERASE I"/>
    <property type="match status" value="1"/>
</dbReference>